<dbReference type="AlphaFoldDB" id="A0A6A5VJ77"/>
<gene>
    <name evidence="1" type="ORF">BU23DRAFT_32636</name>
</gene>
<dbReference type="Proteomes" id="UP000800036">
    <property type="component" value="Unassembled WGS sequence"/>
</dbReference>
<evidence type="ECO:0000313" key="1">
    <source>
        <dbReference type="EMBL" id="KAF1976700.1"/>
    </source>
</evidence>
<keyword evidence="2" id="KW-1185">Reference proteome</keyword>
<sequence>MVSTIHSVAKIHRIAYISPSNTSTDTPPDVTEALIQVLNTLSATFSAFVFDFTPLTYPPASTSQLENYDAIWCTTPYARSSIPQHPPCFSPSNAATASPNFFDALCSAADMLRHLSERDAADALTVAVKKVGLASPRSGDLGAENRGEDVPGAAGAVCAEIEEAIRHT</sequence>
<organism evidence="1 2">
    <name type="scientific">Bimuria novae-zelandiae CBS 107.79</name>
    <dbReference type="NCBI Taxonomy" id="1447943"/>
    <lineage>
        <taxon>Eukaryota</taxon>
        <taxon>Fungi</taxon>
        <taxon>Dikarya</taxon>
        <taxon>Ascomycota</taxon>
        <taxon>Pezizomycotina</taxon>
        <taxon>Dothideomycetes</taxon>
        <taxon>Pleosporomycetidae</taxon>
        <taxon>Pleosporales</taxon>
        <taxon>Massarineae</taxon>
        <taxon>Didymosphaeriaceae</taxon>
        <taxon>Bimuria</taxon>
    </lineage>
</organism>
<proteinExistence type="predicted"/>
<protein>
    <submittedName>
        <fullName evidence="1">Uncharacterized protein</fullName>
    </submittedName>
</protein>
<accession>A0A6A5VJ77</accession>
<name>A0A6A5VJ77_9PLEO</name>
<reference evidence="1" key="1">
    <citation type="journal article" date="2020" name="Stud. Mycol.">
        <title>101 Dothideomycetes genomes: a test case for predicting lifestyles and emergence of pathogens.</title>
        <authorList>
            <person name="Haridas S."/>
            <person name="Albert R."/>
            <person name="Binder M."/>
            <person name="Bloem J."/>
            <person name="Labutti K."/>
            <person name="Salamov A."/>
            <person name="Andreopoulos B."/>
            <person name="Baker S."/>
            <person name="Barry K."/>
            <person name="Bills G."/>
            <person name="Bluhm B."/>
            <person name="Cannon C."/>
            <person name="Castanera R."/>
            <person name="Culley D."/>
            <person name="Daum C."/>
            <person name="Ezra D."/>
            <person name="Gonzalez J."/>
            <person name="Henrissat B."/>
            <person name="Kuo A."/>
            <person name="Liang C."/>
            <person name="Lipzen A."/>
            <person name="Lutzoni F."/>
            <person name="Magnuson J."/>
            <person name="Mondo S."/>
            <person name="Nolan M."/>
            <person name="Ohm R."/>
            <person name="Pangilinan J."/>
            <person name="Park H.-J."/>
            <person name="Ramirez L."/>
            <person name="Alfaro M."/>
            <person name="Sun H."/>
            <person name="Tritt A."/>
            <person name="Yoshinaga Y."/>
            <person name="Zwiers L.-H."/>
            <person name="Turgeon B."/>
            <person name="Goodwin S."/>
            <person name="Spatafora J."/>
            <person name="Crous P."/>
            <person name="Grigoriev I."/>
        </authorList>
    </citation>
    <scope>NUCLEOTIDE SEQUENCE</scope>
    <source>
        <strain evidence="1">CBS 107.79</strain>
    </source>
</reference>
<dbReference type="EMBL" id="ML976666">
    <property type="protein sequence ID" value="KAF1976700.1"/>
    <property type="molecule type" value="Genomic_DNA"/>
</dbReference>
<evidence type="ECO:0000313" key="2">
    <source>
        <dbReference type="Proteomes" id="UP000800036"/>
    </source>
</evidence>